<dbReference type="AlphaFoldDB" id="A0A4S1E0K8"/>
<dbReference type="RefSeq" id="WP_135876492.1">
    <property type="nucleotide sequence ID" value="NZ_SRSO01000007.1"/>
</dbReference>
<sequence>MNNSDKIIFGSQTKVIFLSFLILASCNNIGERKITKEFERKGDSIRGDFTLSSFNDSIKLFNDLPKPSVVMRYSELNCSVCIDSTVAYVKKLEQDLGIPVTYISSYSNRRDVILFKELNDIKSSVYKTNFISKYDSLNAPYLYVIDDDLVQKSVFIPKKEEMGEYMDYLKYIVKHYFEESLNTYKSK</sequence>
<organism evidence="1 2">
    <name type="scientific">Flavivirga rizhaonensis</name>
    <dbReference type="NCBI Taxonomy" id="2559571"/>
    <lineage>
        <taxon>Bacteria</taxon>
        <taxon>Pseudomonadati</taxon>
        <taxon>Bacteroidota</taxon>
        <taxon>Flavobacteriia</taxon>
        <taxon>Flavobacteriales</taxon>
        <taxon>Flavobacteriaceae</taxon>
        <taxon>Flavivirga</taxon>
    </lineage>
</organism>
<dbReference type="OrthoDB" id="1443425at2"/>
<evidence type="ECO:0008006" key="3">
    <source>
        <dbReference type="Google" id="ProtNLM"/>
    </source>
</evidence>
<gene>
    <name evidence="1" type="ORF">EM932_07130</name>
</gene>
<keyword evidence="2" id="KW-1185">Reference proteome</keyword>
<evidence type="ECO:0000313" key="2">
    <source>
        <dbReference type="Proteomes" id="UP000307602"/>
    </source>
</evidence>
<name>A0A4S1E0K8_9FLAO</name>
<evidence type="ECO:0000313" key="1">
    <source>
        <dbReference type="EMBL" id="TGV03438.1"/>
    </source>
</evidence>
<reference evidence="1 2" key="1">
    <citation type="submission" date="2019-04" db="EMBL/GenBank/DDBJ databases">
        <authorList>
            <person name="Liu A."/>
        </authorList>
    </citation>
    <scope>NUCLEOTIDE SEQUENCE [LARGE SCALE GENOMIC DNA]</scope>
    <source>
        <strain evidence="1 2">RZ03</strain>
    </source>
</reference>
<dbReference type="Proteomes" id="UP000307602">
    <property type="component" value="Unassembled WGS sequence"/>
</dbReference>
<comment type="caution">
    <text evidence="1">The sequence shown here is derived from an EMBL/GenBank/DDBJ whole genome shotgun (WGS) entry which is preliminary data.</text>
</comment>
<dbReference type="PROSITE" id="PS51257">
    <property type="entry name" value="PROKAR_LIPOPROTEIN"/>
    <property type="match status" value="1"/>
</dbReference>
<dbReference type="EMBL" id="SRSO01000007">
    <property type="protein sequence ID" value="TGV03438.1"/>
    <property type="molecule type" value="Genomic_DNA"/>
</dbReference>
<protein>
    <recommendedName>
        <fullName evidence="3">Redoxin domain-containing protein</fullName>
    </recommendedName>
</protein>
<accession>A0A4S1E0K8</accession>
<proteinExistence type="predicted"/>